<dbReference type="Gene3D" id="3.40.710.10">
    <property type="entry name" value="DD-peptidase/beta-lactamase superfamily"/>
    <property type="match status" value="1"/>
</dbReference>
<dbReference type="PANTHER" id="PTHR43283">
    <property type="entry name" value="BETA-LACTAMASE-RELATED"/>
    <property type="match status" value="1"/>
</dbReference>
<dbReference type="InterPro" id="IPR001466">
    <property type="entry name" value="Beta-lactam-related"/>
</dbReference>
<dbReference type="Pfam" id="PF00144">
    <property type="entry name" value="Beta-lactamase"/>
    <property type="match status" value="1"/>
</dbReference>
<dbReference type="Proteomes" id="UP000220133">
    <property type="component" value="Chromosome"/>
</dbReference>
<organism evidence="3 4">
    <name type="scientific">Chitinophaga caeni</name>
    <dbReference type="NCBI Taxonomy" id="2029983"/>
    <lineage>
        <taxon>Bacteria</taxon>
        <taxon>Pseudomonadati</taxon>
        <taxon>Bacteroidota</taxon>
        <taxon>Chitinophagia</taxon>
        <taxon>Chitinophagales</taxon>
        <taxon>Chitinophagaceae</taxon>
        <taxon>Chitinophaga</taxon>
    </lineage>
</organism>
<name>A0A291QWH5_9BACT</name>
<evidence type="ECO:0000256" key="1">
    <source>
        <dbReference type="SAM" id="SignalP"/>
    </source>
</evidence>
<gene>
    <name evidence="3" type="ORF">COR50_14255</name>
</gene>
<feature type="signal peptide" evidence="1">
    <location>
        <begin position="1"/>
        <end position="23"/>
    </location>
</feature>
<dbReference type="KEGG" id="cbae:COR50_14255"/>
<dbReference type="PANTHER" id="PTHR43283:SF7">
    <property type="entry name" value="BETA-LACTAMASE-RELATED DOMAIN-CONTAINING PROTEIN"/>
    <property type="match status" value="1"/>
</dbReference>
<dbReference type="InterPro" id="IPR012338">
    <property type="entry name" value="Beta-lactam/transpept-like"/>
</dbReference>
<evidence type="ECO:0000259" key="2">
    <source>
        <dbReference type="Pfam" id="PF00144"/>
    </source>
</evidence>
<dbReference type="AlphaFoldDB" id="A0A291QWH5"/>
<dbReference type="EMBL" id="CP023777">
    <property type="protein sequence ID" value="ATL48232.1"/>
    <property type="molecule type" value="Genomic_DNA"/>
</dbReference>
<keyword evidence="1" id="KW-0732">Signal</keyword>
<reference evidence="3 4" key="1">
    <citation type="submission" date="2017-10" db="EMBL/GenBank/DDBJ databases">
        <title>Paenichitinophaga pekingensis gen. nov., sp. nov., isolated from activated sludge.</title>
        <authorList>
            <person name="Jin D."/>
            <person name="Kong X."/>
            <person name="Deng Y."/>
            <person name="Bai Z."/>
        </authorList>
    </citation>
    <scope>NUCLEOTIDE SEQUENCE [LARGE SCALE GENOMIC DNA]</scope>
    <source>
        <strain evidence="3 4">13</strain>
    </source>
</reference>
<dbReference type="InterPro" id="IPR050789">
    <property type="entry name" value="Diverse_Enzym_Activities"/>
</dbReference>
<proteinExistence type="predicted"/>
<feature type="domain" description="Beta-lactamase-related" evidence="2">
    <location>
        <begin position="49"/>
        <end position="336"/>
    </location>
</feature>
<keyword evidence="4" id="KW-1185">Reference proteome</keyword>
<sequence length="357" mass="40952">MMTFKKRIYLFFVFILCISNAVAQVKNNMLDSLTADLARGKYNNIDGIILSQNGSIFYEKYFNNYHKDSLHDSRSAFKSITSLLIGIAIDKGYIKSVREKVYPFFNNYKPSGNWDERKNSMTLQHLLEMKSGYDCEEWNGSKDCESEMENAKDWIQFSLDLPLAERPGQKWSYASSNAMILGGVLSKSSKMTVTEFANKFLFQPLDIQNYRWTKDPSGQEMTAGSFYVLPKDFLKIGELVLNKGTYKNQAIVSSTWITQSTKPITEIEGFSNVKISKTNLAIPQPTYYGYGWYNEKIKTDKYNYDLIFASGNGGQYIMILQELNLVAVFTGNSYNSSKSKLPFEVLIKYILPYLRQN</sequence>
<accession>A0A291QWH5</accession>
<dbReference type="SUPFAM" id="SSF56601">
    <property type="entry name" value="beta-lactamase/transpeptidase-like"/>
    <property type="match status" value="1"/>
</dbReference>
<protein>
    <recommendedName>
        <fullName evidence="2">Beta-lactamase-related domain-containing protein</fullName>
    </recommendedName>
</protein>
<feature type="chain" id="PRO_5013081360" description="Beta-lactamase-related domain-containing protein" evidence="1">
    <location>
        <begin position="24"/>
        <end position="357"/>
    </location>
</feature>
<evidence type="ECO:0000313" key="4">
    <source>
        <dbReference type="Proteomes" id="UP000220133"/>
    </source>
</evidence>
<evidence type="ECO:0000313" key="3">
    <source>
        <dbReference type="EMBL" id="ATL48232.1"/>
    </source>
</evidence>